<keyword evidence="1" id="KW-0812">Transmembrane</keyword>
<sequence length="422" mass="45833">MDLLASSSTSHSAISSAMPVSVPAAGGAYLQRSFTLTEAAASDIARTNALADRNTIVDMSLRLGRFVLCVVAALVFAFGFALLTSNKKKLTYVYERELAANETLSAKASSVVEDYNTLFGYILFAGGKVFEVFCETLIFPTLATYLHNCSLYPGDQPARMHSAAKARCIFWGLKTVIILMNVGFTSVYVGQATETPVPASRRLVAYDDLTPTLLQTETPYAVDSGADTLHSILRTSVASTTPFEFRDTCRQTTSNSDADQDQQWGAWADDVDTTSVSFSFPSHAWNTALLSSKTAAPTNVVEIPLRDYLADREKYVTADGDWDLAELYSTYQQGVSKLGLSVDVMPTPRSFDDFIHAVVSELKTALPNNARVSDLVLRLELRGVEEEVRFTSLTLSIPVEADNSGTVLCGSSGCVVRRCFGL</sequence>
<organism evidence="2 3">
    <name type="scientific">Phytophthora fragariaefolia</name>
    <dbReference type="NCBI Taxonomy" id="1490495"/>
    <lineage>
        <taxon>Eukaryota</taxon>
        <taxon>Sar</taxon>
        <taxon>Stramenopiles</taxon>
        <taxon>Oomycota</taxon>
        <taxon>Peronosporomycetes</taxon>
        <taxon>Peronosporales</taxon>
        <taxon>Peronosporaceae</taxon>
        <taxon>Phytophthora</taxon>
    </lineage>
</organism>
<dbReference type="AlphaFoldDB" id="A0A9W6Y446"/>
<accession>A0A9W6Y446</accession>
<comment type="caution">
    <text evidence="2">The sequence shown here is derived from an EMBL/GenBank/DDBJ whole genome shotgun (WGS) entry which is preliminary data.</text>
</comment>
<feature type="transmembrane region" description="Helical" evidence="1">
    <location>
        <begin position="168"/>
        <end position="189"/>
    </location>
</feature>
<dbReference type="OrthoDB" id="150412at2759"/>
<keyword evidence="1" id="KW-0472">Membrane</keyword>
<evidence type="ECO:0000256" key="1">
    <source>
        <dbReference type="SAM" id="Phobius"/>
    </source>
</evidence>
<dbReference type="Proteomes" id="UP001165121">
    <property type="component" value="Unassembled WGS sequence"/>
</dbReference>
<protein>
    <submittedName>
        <fullName evidence="2">Unnamed protein product</fullName>
    </submittedName>
</protein>
<keyword evidence="3" id="KW-1185">Reference proteome</keyword>
<dbReference type="EMBL" id="BSXT01003661">
    <property type="protein sequence ID" value="GMF55132.1"/>
    <property type="molecule type" value="Genomic_DNA"/>
</dbReference>
<reference evidence="2" key="1">
    <citation type="submission" date="2023-04" db="EMBL/GenBank/DDBJ databases">
        <title>Phytophthora fragariaefolia NBRC 109709.</title>
        <authorList>
            <person name="Ichikawa N."/>
            <person name="Sato H."/>
            <person name="Tonouchi N."/>
        </authorList>
    </citation>
    <scope>NUCLEOTIDE SEQUENCE</scope>
    <source>
        <strain evidence="2">NBRC 109709</strain>
    </source>
</reference>
<feature type="transmembrane region" description="Helical" evidence="1">
    <location>
        <begin position="63"/>
        <end position="83"/>
    </location>
</feature>
<gene>
    <name evidence="2" type="ORF">Pfra01_002314300</name>
</gene>
<evidence type="ECO:0000313" key="2">
    <source>
        <dbReference type="EMBL" id="GMF55132.1"/>
    </source>
</evidence>
<keyword evidence="1" id="KW-1133">Transmembrane helix</keyword>
<name>A0A9W6Y446_9STRA</name>
<evidence type="ECO:0000313" key="3">
    <source>
        <dbReference type="Proteomes" id="UP001165121"/>
    </source>
</evidence>
<proteinExistence type="predicted"/>